<reference evidence="1" key="1">
    <citation type="submission" date="2021-03" db="EMBL/GenBank/DDBJ databases">
        <authorList>
            <consortium name="DOE Joint Genome Institute"/>
            <person name="Ahrendt S."/>
            <person name="Looney B.P."/>
            <person name="Miyauchi S."/>
            <person name="Morin E."/>
            <person name="Drula E."/>
            <person name="Courty P.E."/>
            <person name="Chicoki N."/>
            <person name="Fauchery L."/>
            <person name="Kohler A."/>
            <person name="Kuo A."/>
            <person name="Labutti K."/>
            <person name="Pangilinan J."/>
            <person name="Lipzen A."/>
            <person name="Riley R."/>
            <person name="Andreopoulos W."/>
            <person name="He G."/>
            <person name="Johnson J."/>
            <person name="Barry K.W."/>
            <person name="Grigoriev I.V."/>
            <person name="Nagy L."/>
            <person name="Hibbett D."/>
            <person name="Henrissat B."/>
            <person name="Matheny P.B."/>
            <person name="Labbe J."/>
            <person name="Martin F."/>
        </authorList>
    </citation>
    <scope>NUCLEOTIDE SEQUENCE</scope>
    <source>
        <strain evidence="1">HHB10654</strain>
    </source>
</reference>
<keyword evidence="2" id="KW-1185">Reference proteome</keyword>
<evidence type="ECO:0000313" key="1">
    <source>
        <dbReference type="EMBL" id="KAI0056922.1"/>
    </source>
</evidence>
<evidence type="ECO:0000313" key="2">
    <source>
        <dbReference type="Proteomes" id="UP000814140"/>
    </source>
</evidence>
<comment type="caution">
    <text evidence="1">The sequence shown here is derived from an EMBL/GenBank/DDBJ whole genome shotgun (WGS) entry which is preliminary data.</text>
</comment>
<gene>
    <name evidence="1" type="ORF">BV25DRAFT_1995268</name>
</gene>
<sequence>MTPSSFILRRQGFNALKYKDPHLLHAVPHRQQLDLQQYQIIMHFDSNTLSIVLIFLLAHTAASVGIPVETEPALGKLPMPDFGPDFVYRVIPLSEHAY</sequence>
<dbReference type="Proteomes" id="UP000814140">
    <property type="component" value="Unassembled WGS sequence"/>
</dbReference>
<accession>A0ACB8SL45</accession>
<dbReference type="EMBL" id="MU277255">
    <property type="protein sequence ID" value="KAI0056922.1"/>
    <property type="molecule type" value="Genomic_DNA"/>
</dbReference>
<organism evidence="1 2">
    <name type="scientific">Artomyces pyxidatus</name>
    <dbReference type="NCBI Taxonomy" id="48021"/>
    <lineage>
        <taxon>Eukaryota</taxon>
        <taxon>Fungi</taxon>
        <taxon>Dikarya</taxon>
        <taxon>Basidiomycota</taxon>
        <taxon>Agaricomycotina</taxon>
        <taxon>Agaricomycetes</taxon>
        <taxon>Russulales</taxon>
        <taxon>Auriscalpiaceae</taxon>
        <taxon>Artomyces</taxon>
    </lineage>
</organism>
<proteinExistence type="predicted"/>
<reference evidence="1" key="2">
    <citation type="journal article" date="2022" name="New Phytol.">
        <title>Evolutionary transition to the ectomycorrhizal habit in the genomes of a hyperdiverse lineage of mushroom-forming fungi.</title>
        <authorList>
            <person name="Looney B."/>
            <person name="Miyauchi S."/>
            <person name="Morin E."/>
            <person name="Drula E."/>
            <person name="Courty P.E."/>
            <person name="Kohler A."/>
            <person name="Kuo A."/>
            <person name="LaButti K."/>
            <person name="Pangilinan J."/>
            <person name="Lipzen A."/>
            <person name="Riley R."/>
            <person name="Andreopoulos W."/>
            <person name="He G."/>
            <person name="Johnson J."/>
            <person name="Nolan M."/>
            <person name="Tritt A."/>
            <person name="Barry K.W."/>
            <person name="Grigoriev I.V."/>
            <person name="Nagy L.G."/>
            <person name="Hibbett D."/>
            <person name="Henrissat B."/>
            <person name="Matheny P.B."/>
            <person name="Labbe J."/>
            <person name="Martin F.M."/>
        </authorList>
    </citation>
    <scope>NUCLEOTIDE SEQUENCE</scope>
    <source>
        <strain evidence="1">HHB10654</strain>
    </source>
</reference>
<name>A0ACB8SL45_9AGAM</name>
<protein>
    <submittedName>
        <fullName evidence="1">Uncharacterized protein</fullName>
    </submittedName>
</protein>